<organism evidence="1 2">
    <name type="scientific">Microvirga brassicacearum</name>
    <dbReference type="NCBI Taxonomy" id="2580413"/>
    <lineage>
        <taxon>Bacteria</taxon>
        <taxon>Pseudomonadati</taxon>
        <taxon>Pseudomonadota</taxon>
        <taxon>Alphaproteobacteria</taxon>
        <taxon>Hyphomicrobiales</taxon>
        <taxon>Methylobacteriaceae</taxon>
        <taxon>Microvirga</taxon>
    </lineage>
</organism>
<comment type="caution">
    <text evidence="1">The sequence shown here is derived from an EMBL/GenBank/DDBJ whole genome shotgun (WGS) entry which is preliminary data.</text>
</comment>
<accession>A0A5N3P4K8</accession>
<gene>
    <name evidence="1" type="ORF">FEZ63_22230</name>
</gene>
<dbReference type="EMBL" id="VCMV01000064">
    <property type="protein sequence ID" value="KAB0264643.1"/>
    <property type="molecule type" value="Genomic_DNA"/>
</dbReference>
<dbReference type="AlphaFoldDB" id="A0A5N3P4K8"/>
<evidence type="ECO:0000313" key="1">
    <source>
        <dbReference type="EMBL" id="KAB0264643.1"/>
    </source>
</evidence>
<dbReference type="SUPFAM" id="SSF109604">
    <property type="entry name" value="HD-domain/PDEase-like"/>
    <property type="match status" value="1"/>
</dbReference>
<protein>
    <recommendedName>
        <fullName evidence="3">HD domain-containing protein</fullName>
    </recommendedName>
</protein>
<evidence type="ECO:0000313" key="2">
    <source>
        <dbReference type="Proteomes" id="UP000325684"/>
    </source>
</evidence>
<name>A0A5N3P4K8_9HYPH</name>
<dbReference type="Gene3D" id="1.10.3210.50">
    <property type="match status" value="1"/>
</dbReference>
<sequence>MIDTARCFYSLADLAALFMTLSIRTPRNRPYYDKRYTIDHFQTKLLKLASGFQTGAGARVAQLRHKQLRGFLDEFMDEI</sequence>
<dbReference type="OrthoDB" id="9797344at2"/>
<evidence type="ECO:0008006" key="3">
    <source>
        <dbReference type="Google" id="ProtNLM"/>
    </source>
</evidence>
<dbReference type="Proteomes" id="UP000325684">
    <property type="component" value="Unassembled WGS sequence"/>
</dbReference>
<reference evidence="1 2" key="1">
    <citation type="journal article" date="2019" name="Microorganisms">
        <title>Genome Insights into the Novel Species Microvirga brassicacearum, a Rapeseed Endophyte with Biotechnological Potential.</title>
        <authorList>
            <person name="Jimenez-Gomez A."/>
            <person name="Saati-Santamaria Z."/>
            <person name="Igual J.M."/>
            <person name="Rivas R."/>
            <person name="Mateos P.F."/>
            <person name="Garcia-Fraile P."/>
        </authorList>
    </citation>
    <scope>NUCLEOTIDE SEQUENCE [LARGE SCALE GENOMIC DNA]</scope>
    <source>
        <strain evidence="1 2">CDVBN77</strain>
    </source>
</reference>
<keyword evidence="2" id="KW-1185">Reference proteome</keyword>
<proteinExistence type="predicted"/>